<organism evidence="1 2">
    <name type="scientific">Paractinoplanes durhamensis</name>
    <dbReference type="NCBI Taxonomy" id="113563"/>
    <lineage>
        <taxon>Bacteria</taxon>
        <taxon>Bacillati</taxon>
        <taxon>Actinomycetota</taxon>
        <taxon>Actinomycetes</taxon>
        <taxon>Micromonosporales</taxon>
        <taxon>Micromonosporaceae</taxon>
        <taxon>Paractinoplanes</taxon>
    </lineage>
</organism>
<name>A0ABQ3YQG2_9ACTN</name>
<dbReference type="InterPro" id="IPR029058">
    <property type="entry name" value="AB_hydrolase_fold"/>
</dbReference>
<dbReference type="SUPFAM" id="SSF53474">
    <property type="entry name" value="alpha/beta-Hydrolases"/>
    <property type="match status" value="1"/>
</dbReference>
<dbReference type="RefSeq" id="WP_203725484.1">
    <property type="nucleotide sequence ID" value="NZ_BAAATX010000015.1"/>
</dbReference>
<keyword evidence="2" id="KW-1185">Reference proteome</keyword>
<evidence type="ECO:0000313" key="1">
    <source>
        <dbReference type="EMBL" id="GID99821.1"/>
    </source>
</evidence>
<dbReference type="Proteomes" id="UP000637628">
    <property type="component" value="Unassembled WGS sequence"/>
</dbReference>
<comment type="caution">
    <text evidence="1">The sequence shown here is derived from an EMBL/GenBank/DDBJ whole genome shotgun (WGS) entry which is preliminary data.</text>
</comment>
<dbReference type="EMBL" id="BOML01000012">
    <property type="protein sequence ID" value="GID99821.1"/>
    <property type="molecule type" value="Genomic_DNA"/>
</dbReference>
<gene>
    <name evidence="1" type="ORF">Adu01nite_11720</name>
</gene>
<sequence length="238" mass="24435">MTTAHDEPTGIAARGTLLVAAGRGETEAAYERFGRRIAADGYRVRVLPDVTADLPASFAEAEKLLVDDALPGPKVLVGSDTGALFALALAARRPTGLDALILAGLPIAAPTSADGPAVNLLGWEAEVDARTACPNHQRVLGGGAATPGALLSAQIPTALIGHEGNVHVPSLGLHGDADPISPLAEARPHYPGTLVTIAGGRHDILNDVTHRTVAATIVVFLERLRLGADLPVIAQVQP</sequence>
<protein>
    <submittedName>
        <fullName evidence="1">Lysophospholipase</fullName>
    </submittedName>
</protein>
<reference evidence="1 2" key="1">
    <citation type="submission" date="2021-01" db="EMBL/GenBank/DDBJ databases">
        <title>Whole genome shotgun sequence of Actinoplanes durhamensis NBRC 14914.</title>
        <authorList>
            <person name="Komaki H."/>
            <person name="Tamura T."/>
        </authorList>
    </citation>
    <scope>NUCLEOTIDE SEQUENCE [LARGE SCALE GENOMIC DNA]</scope>
    <source>
        <strain evidence="1 2">NBRC 14914</strain>
    </source>
</reference>
<evidence type="ECO:0000313" key="2">
    <source>
        <dbReference type="Proteomes" id="UP000637628"/>
    </source>
</evidence>
<accession>A0ABQ3YQG2</accession>
<dbReference type="Gene3D" id="3.40.50.1820">
    <property type="entry name" value="alpha/beta hydrolase"/>
    <property type="match status" value="1"/>
</dbReference>
<proteinExistence type="predicted"/>